<organism evidence="2 3">
    <name type="scientific">Eshraghiella crossota DSM 2876</name>
    <dbReference type="NCBI Taxonomy" id="511680"/>
    <lineage>
        <taxon>Bacteria</taxon>
        <taxon>Bacillati</taxon>
        <taxon>Bacillota</taxon>
        <taxon>Clostridia</taxon>
        <taxon>Lachnospirales</taxon>
        <taxon>Lachnospiraceae</taxon>
        <taxon>Eshraghiella</taxon>
    </lineage>
</organism>
<dbReference type="Proteomes" id="UP000006238">
    <property type="component" value="Unassembled WGS sequence"/>
</dbReference>
<feature type="transmembrane region" description="Helical" evidence="1">
    <location>
        <begin position="210"/>
        <end position="233"/>
    </location>
</feature>
<keyword evidence="1" id="KW-1133">Transmembrane helix</keyword>
<feature type="transmembrane region" description="Helical" evidence="1">
    <location>
        <begin position="168"/>
        <end position="198"/>
    </location>
</feature>
<keyword evidence="1" id="KW-0472">Membrane</keyword>
<dbReference type="eggNOG" id="ENOG50346M3">
    <property type="taxonomic scope" value="Bacteria"/>
</dbReference>
<keyword evidence="3" id="KW-1185">Reference proteome</keyword>
<reference evidence="2 3" key="1">
    <citation type="submission" date="2010-02" db="EMBL/GenBank/DDBJ databases">
        <authorList>
            <person name="Weinstock G."/>
            <person name="Sodergren E."/>
            <person name="Clifton S."/>
            <person name="Fulton L."/>
            <person name="Fulton B."/>
            <person name="Courtney L."/>
            <person name="Fronick C."/>
            <person name="Harrison M."/>
            <person name="Strong C."/>
            <person name="Farmer C."/>
            <person name="Delahaunty K."/>
            <person name="Markovic C."/>
            <person name="Hall O."/>
            <person name="Minx P."/>
            <person name="Tomlinson C."/>
            <person name="Mitreva M."/>
            <person name="Nelson J."/>
            <person name="Hou S."/>
            <person name="Wollam A."/>
            <person name="Pepin K.H."/>
            <person name="Johnson M."/>
            <person name="Bhonagiri V."/>
            <person name="Zhang X."/>
            <person name="Suruliraj S."/>
            <person name="Warren W."/>
            <person name="Chinwalla A."/>
            <person name="Mardis E.R."/>
            <person name="Wilson R.K."/>
        </authorList>
    </citation>
    <scope>NUCLEOTIDE SEQUENCE [LARGE SCALE GENOMIC DNA]</scope>
    <source>
        <strain evidence="2 3">DSM 2876</strain>
    </source>
</reference>
<gene>
    <name evidence="2" type="ORF">BUTYVIB_00600</name>
</gene>
<feature type="transmembrane region" description="Helical" evidence="1">
    <location>
        <begin position="6"/>
        <end position="24"/>
    </location>
</feature>
<feature type="transmembrane region" description="Helical" evidence="1">
    <location>
        <begin position="135"/>
        <end position="156"/>
    </location>
</feature>
<evidence type="ECO:0000256" key="1">
    <source>
        <dbReference type="SAM" id="Phobius"/>
    </source>
</evidence>
<protein>
    <submittedName>
        <fullName evidence="2">Uncharacterized protein</fullName>
    </submittedName>
</protein>
<dbReference type="EMBL" id="ABWN01000020">
    <property type="protein sequence ID" value="EFF69131.1"/>
    <property type="molecule type" value="Genomic_DNA"/>
</dbReference>
<dbReference type="AlphaFoldDB" id="D4RXP9"/>
<sequence length="291" mass="33899">MNAQIILGSTVLATIFSTVISFIISRRQGSLQYITGERKEWREQIRNIAYNLNNASYGKTLKILIELKVRINGFGMNRKNCMEDAHIWEVIHEIEKEKPSNEILNRRQKQLIEYISLLLKYDWERSKREIRGNTYKVLSMIIFAGTGIYFASLIFMCREYTVLTKFHLATVSCIFILIVIALVFLLCQEAGFLCSNMVKGNLKNKESKNVLIYVKLIWVVSTMVLTCGYAKIITGLFKLLSDIRYTSLSIILLIAMFIFGLVFLYMSKEPIFELQHRYIDEIQKIRSRKSR</sequence>
<comment type="caution">
    <text evidence="2">The sequence shown here is derived from an EMBL/GenBank/DDBJ whole genome shotgun (WGS) entry which is preliminary data.</text>
</comment>
<accession>D4RXP9</accession>
<proteinExistence type="predicted"/>
<evidence type="ECO:0000313" key="2">
    <source>
        <dbReference type="EMBL" id="EFF69131.1"/>
    </source>
</evidence>
<dbReference type="HOGENOM" id="CLU_955402_0_0_9"/>
<feature type="transmembrane region" description="Helical" evidence="1">
    <location>
        <begin position="245"/>
        <end position="267"/>
    </location>
</feature>
<evidence type="ECO:0000313" key="3">
    <source>
        <dbReference type="Proteomes" id="UP000006238"/>
    </source>
</evidence>
<dbReference type="RefSeq" id="WP_005601555.1">
    <property type="nucleotide sequence ID" value="NZ_GG663520.1"/>
</dbReference>
<name>D4RXP9_9FIRM</name>
<dbReference type="GeneID" id="98919399"/>
<keyword evidence="1" id="KW-0812">Transmembrane</keyword>